<proteinExistence type="predicted"/>
<dbReference type="EMBL" id="UGRU01000001">
    <property type="protein sequence ID" value="SUA42862.1"/>
    <property type="molecule type" value="Genomic_DNA"/>
</dbReference>
<organism evidence="2 3">
    <name type="scientific">Nocardia africana</name>
    <dbReference type="NCBI Taxonomy" id="134964"/>
    <lineage>
        <taxon>Bacteria</taxon>
        <taxon>Bacillati</taxon>
        <taxon>Actinomycetota</taxon>
        <taxon>Actinomycetes</taxon>
        <taxon>Mycobacteriales</taxon>
        <taxon>Nocardiaceae</taxon>
        <taxon>Nocardia</taxon>
    </lineage>
</organism>
<protein>
    <submittedName>
        <fullName evidence="2">Uncharacterized protein</fullName>
    </submittedName>
</protein>
<evidence type="ECO:0000256" key="1">
    <source>
        <dbReference type="SAM" id="MobiDB-lite"/>
    </source>
</evidence>
<feature type="region of interest" description="Disordered" evidence="1">
    <location>
        <begin position="1"/>
        <end position="24"/>
    </location>
</feature>
<dbReference type="Proteomes" id="UP000255082">
    <property type="component" value="Unassembled WGS sequence"/>
</dbReference>
<feature type="compositionally biased region" description="Basic and acidic residues" evidence="1">
    <location>
        <begin position="71"/>
        <end position="83"/>
    </location>
</feature>
<dbReference type="AlphaFoldDB" id="A0A378WPM0"/>
<feature type="compositionally biased region" description="Basic and acidic residues" evidence="1">
    <location>
        <begin position="14"/>
        <end position="24"/>
    </location>
</feature>
<evidence type="ECO:0000313" key="2">
    <source>
        <dbReference type="EMBL" id="SUA42862.1"/>
    </source>
</evidence>
<accession>A0A378WPM0</accession>
<gene>
    <name evidence="2" type="ORF">NCTC13184_02221</name>
</gene>
<evidence type="ECO:0000313" key="3">
    <source>
        <dbReference type="Proteomes" id="UP000255082"/>
    </source>
</evidence>
<sequence length="83" mass="8786">MRNGAVRASGTDGLRARTSDRKLRPATEVAAHIVDRIRQPISCPVGAASMAQVEVTFTPARSGPAGGIGVDNDRDGETVEVRW</sequence>
<feature type="region of interest" description="Disordered" evidence="1">
    <location>
        <begin position="59"/>
        <end position="83"/>
    </location>
</feature>
<reference evidence="2 3" key="1">
    <citation type="submission" date="2018-06" db="EMBL/GenBank/DDBJ databases">
        <authorList>
            <consortium name="Pathogen Informatics"/>
            <person name="Doyle S."/>
        </authorList>
    </citation>
    <scope>NUCLEOTIDE SEQUENCE [LARGE SCALE GENOMIC DNA]</scope>
    <source>
        <strain evidence="2 3">NCTC13184</strain>
    </source>
</reference>
<name>A0A378WPM0_9NOCA</name>